<dbReference type="Pfam" id="PF13439">
    <property type="entry name" value="Glyco_transf_4"/>
    <property type="match status" value="1"/>
</dbReference>
<feature type="domain" description="Glycosyltransferase subfamily 4-like N-terminal" evidence="4">
    <location>
        <begin position="35"/>
        <end position="196"/>
    </location>
</feature>
<comment type="caution">
    <text evidence="5">The sequence shown here is derived from an EMBL/GenBank/DDBJ whole genome shotgun (WGS) entry which is preliminary data.</text>
</comment>
<dbReference type="PANTHER" id="PTHR12526">
    <property type="entry name" value="GLYCOSYLTRANSFERASE"/>
    <property type="match status" value="1"/>
</dbReference>
<protein>
    <submittedName>
        <fullName evidence="5">Glycosyltransferase family 4 protein</fullName>
    </submittedName>
</protein>
<proteinExistence type="predicted"/>
<organism evidence="5 6">
    <name type="scientific">Micromonospora tarensis</name>
    <dbReference type="NCBI Taxonomy" id="2806100"/>
    <lineage>
        <taxon>Bacteria</taxon>
        <taxon>Bacillati</taxon>
        <taxon>Actinomycetota</taxon>
        <taxon>Actinomycetes</taxon>
        <taxon>Micromonosporales</taxon>
        <taxon>Micromonosporaceae</taxon>
        <taxon>Micromonospora</taxon>
    </lineage>
</organism>
<evidence type="ECO:0000259" key="4">
    <source>
        <dbReference type="Pfam" id="PF13439"/>
    </source>
</evidence>
<evidence type="ECO:0000256" key="3">
    <source>
        <dbReference type="SAM" id="MobiDB-lite"/>
    </source>
</evidence>
<dbReference type="Gene3D" id="3.40.50.2000">
    <property type="entry name" value="Glycogen Phosphorylase B"/>
    <property type="match status" value="2"/>
</dbReference>
<keyword evidence="1" id="KW-0328">Glycosyltransferase</keyword>
<evidence type="ECO:0000256" key="1">
    <source>
        <dbReference type="ARBA" id="ARBA00022676"/>
    </source>
</evidence>
<reference evidence="5 6" key="1">
    <citation type="submission" date="2021-01" db="EMBL/GenBank/DDBJ databases">
        <title>Draft genome sequence of Micromonospora sp. strain STR1s_6.</title>
        <authorList>
            <person name="Karlyshev A."/>
            <person name="Jawad R."/>
        </authorList>
    </citation>
    <scope>NUCLEOTIDE SEQUENCE [LARGE SCALE GENOMIC DNA]</scope>
    <source>
        <strain evidence="5 6">STR1S-6</strain>
    </source>
</reference>
<dbReference type="Proteomes" id="UP000622245">
    <property type="component" value="Unassembled WGS sequence"/>
</dbReference>
<feature type="region of interest" description="Disordered" evidence="3">
    <location>
        <begin position="391"/>
        <end position="416"/>
    </location>
</feature>
<dbReference type="CDD" id="cd03801">
    <property type="entry name" value="GT4_PimA-like"/>
    <property type="match status" value="1"/>
</dbReference>
<keyword evidence="2" id="KW-0808">Transferase</keyword>
<dbReference type="RefSeq" id="WP_203149590.1">
    <property type="nucleotide sequence ID" value="NZ_JAEVHL010000087.1"/>
</dbReference>
<dbReference type="EMBL" id="JAEVHL010000087">
    <property type="protein sequence ID" value="MBM0277149.1"/>
    <property type="molecule type" value="Genomic_DNA"/>
</dbReference>
<keyword evidence="6" id="KW-1185">Reference proteome</keyword>
<dbReference type="InterPro" id="IPR028098">
    <property type="entry name" value="Glyco_trans_4-like_N"/>
</dbReference>
<evidence type="ECO:0000313" key="5">
    <source>
        <dbReference type="EMBL" id="MBM0277149.1"/>
    </source>
</evidence>
<sequence>MTSGRTAASGAAGDGPERTGGGRCRVLRVLGELNFGGTEMRTAELLPRLAAAGTEVHFVTLSDRIGPGPLAEAAVRHGGSVTPIPLDVRFPLRLLRLLRRLRPDVVHVDCANFSGAVLCLALLGRVPTRVAHFRGDDNQHRNLRRRVQRSFWRTLLRASATDILGVSPSALTFGYSRAWREDRRCQVVLNGLDLERLHRPTGQHLRALTGAGPDELLCVSVGRASPEKRRWMLPPILAGLRDQGVDAHVVLVGPSDDSDEARVRAAAVEHGVADRVHLLGPRDDVGGLLRQADVVVHPSCLEGLPGGVLEPVALGIGTVAADLPGVRFIHEHLPGVTIVDTDAAPAVWAAAVRTAAGHTMATDPGTARERFQSSPFAIEAAVTTHLAIYRRRLPDGPPPTAPVVKNRSRLPAASER</sequence>
<gene>
    <name evidence="5" type="ORF">JM949_18000</name>
</gene>
<dbReference type="Pfam" id="PF13692">
    <property type="entry name" value="Glyco_trans_1_4"/>
    <property type="match status" value="1"/>
</dbReference>
<evidence type="ECO:0000313" key="6">
    <source>
        <dbReference type="Proteomes" id="UP000622245"/>
    </source>
</evidence>
<evidence type="ECO:0000256" key="2">
    <source>
        <dbReference type="ARBA" id="ARBA00022679"/>
    </source>
</evidence>
<accession>A0ABS1YIA3</accession>
<dbReference type="SUPFAM" id="SSF53756">
    <property type="entry name" value="UDP-Glycosyltransferase/glycogen phosphorylase"/>
    <property type="match status" value="1"/>
</dbReference>
<name>A0ABS1YIA3_9ACTN</name>